<gene>
    <name evidence="2" type="ORF">NG653_00540</name>
</gene>
<evidence type="ECO:0000259" key="1">
    <source>
        <dbReference type="Pfam" id="PF13480"/>
    </source>
</evidence>
<dbReference type="EMBL" id="JAMXIB010000001">
    <property type="protein sequence ID" value="MCO5723322.1"/>
    <property type="molecule type" value="Genomic_DNA"/>
</dbReference>
<dbReference type="InterPro" id="IPR038740">
    <property type="entry name" value="BioF2-like_GNAT_dom"/>
</dbReference>
<proteinExistence type="predicted"/>
<dbReference type="Pfam" id="PF13480">
    <property type="entry name" value="Acetyltransf_6"/>
    <property type="match status" value="1"/>
</dbReference>
<comment type="caution">
    <text evidence="2">The sequence shown here is derived from an EMBL/GenBank/DDBJ whole genome shotgun (WGS) entry which is preliminary data.</text>
</comment>
<protein>
    <submittedName>
        <fullName evidence="2">GNAT family N-acetyltransferase</fullName>
    </submittedName>
</protein>
<evidence type="ECO:0000313" key="3">
    <source>
        <dbReference type="Proteomes" id="UP001206312"/>
    </source>
</evidence>
<feature type="domain" description="BioF2-like acetyltransferase" evidence="1">
    <location>
        <begin position="129"/>
        <end position="279"/>
    </location>
</feature>
<dbReference type="InterPro" id="IPR016181">
    <property type="entry name" value="Acyl_CoA_acyltransferase"/>
</dbReference>
<sequence length="419" mass="49584">MVTIHSNPFTSPEFRQKFVAHFVGNEPVIDTGFLSGISFYRHPKFPYYLNLGRNLTKGMNYTLSGVDGTGKPMDDEVFLIYDVPEYFAQKLSPLPANVGLHRVRQYPGYLISLESYPDYDAYFKNFFSRNTRYKLRKYAKRLEQSFEVSYAMHCGPIEREAYDQLFLKFRELLEKRFGEKQIRNNNLEAEEWAFYQEVAYEMIQSNQACLFVIYAHDEPISITLNYFGSGVMFNAITVFDTDFSKFHVGTIAIMKQLEWCYQNGIKIFDFSKGHYDYKSDWATHPYRFEYHIFYNKKSLKSRTTAWLLKEFLTLKQFLRDRNLNERYNKLLFKLRGYHRTAPRAEGKEPLLTELESMPGLDQWGKIDMNDAKYRHLKKHLNSFLFLTQEHLSGVTVFKDRAGEKYIFQGQSTIQKLCFL</sequence>
<reference evidence="2 3" key="1">
    <citation type="submission" date="2022-06" db="EMBL/GenBank/DDBJ databases">
        <authorList>
            <person name="Xuan X."/>
        </authorList>
    </citation>
    <scope>NUCLEOTIDE SEQUENCE [LARGE SCALE GENOMIC DNA]</scope>
    <source>
        <strain evidence="2 3">2V75</strain>
    </source>
</reference>
<dbReference type="SUPFAM" id="SSF55729">
    <property type="entry name" value="Acyl-CoA N-acyltransferases (Nat)"/>
    <property type="match status" value="1"/>
</dbReference>
<dbReference type="RefSeq" id="WP_252739701.1">
    <property type="nucleotide sequence ID" value="NZ_JAMXIB010000001.1"/>
</dbReference>
<accession>A0ABT1AUR2</accession>
<name>A0ABT1AUR2_9FLAO</name>
<organism evidence="2 3">
    <name type="scientific">Robiginitalea marina</name>
    <dbReference type="NCBI Taxonomy" id="2954105"/>
    <lineage>
        <taxon>Bacteria</taxon>
        <taxon>Pseudomonadati</taxon>
        <taxon>Bacteroidota</taxon>
        <taxon>Flavobacteriia</taxon>
        <taxon>Flavobacteriales</taxon>
        <taxon>Flavobacteriaceae</taxon>
        <taxon>Robiginitalea</taxon>
    </lineage>
</organism>
<evidence type="ECO:0000313" key="2">
    <source>
        <dbReference type="EMBL" id="MCO5723322.1"/>
    </source>
</evidence>
<keyword evidence="3" id="KW-1185">Reference proteome</keyword>
<dbReference type="Gene3D" id="3.40.630.30">
    <property type="match status" value="1"/>
</dbReference>
<dbReference type="Proteomes" id="UP001206312">
    <property type="component" value="Unassembled WGS sequence"/>
</dbReference>